<gene>
    <name evidence="2" type="ORF">DERYTH_LOCUS10496</name>
</gene>
<comment type="caution">
    <text evidence="2">The sequence shown here is derived from an EMBL/GenBank/DDBJ whole genome shotgun (WGS) entry which is preliminary data.</text>
</comment>
<feature type="region of interest" description="Disordered" evidence="1">
    <location>
        <begin position="439"/>
        <end position="465"/>
    </location>
</feature>
<feature type="non-terminal residue" evidence="2">
    <location>
        <position position="1"/>
    </location>
</feature>
<evidence type="ECO:0000256" key="1">
    <source>
        <dbReference type="SAM" id="MobiDB-lite"/>
    </source>
</evidence>
<reference evidence="2" key="1">
    <citation type="submission" date="2021-06" db="EMBL/GenBank/DDBJ databases">
        <authorList>
            <person name="Kallberg Y."/>
            <person name="Tangrot J."/>
            <person name="Rosling A."/>
        </authorList>
    </citation>
    <scope>NUCLEOTIDE SEQUENCE</scope>
    <source>
        <strain evidence="2">MA453B</strain>
    </source>
</reference>
<keyword evidence="3" id="KW-1185">Reference proteome</keyword>
<name>A0A9N9DXY4_9GLOM</name>
<proteinExistence type="predicted"/>
<dbReference type="OrthoDB" id="2420811at2759"/>
<evidence type="ECO:0000313" key="2">
    <source>
        <dbReference type="EMBL" id="CAG8656901.1"/>
    </source>
</evidence>
<evidence type="ECO:0000313" key="3">
    <source>
        <dbReference type="Proteomes" id="UP000789405"/>
    </source>
</evidence>
<protein>
    <submittedName>
        <fullName evidence="2">14702_t:CDS:1</fullName>
    </submittedName>
</protein>
<dbReference type="AlphaFoldDB" id="A0A9N9DXY4"/>
<dbReference type="EMBL" id="CAJVPY010006135">
    <property type="protein sequence ID" value="CAG8656901.1"/>
    <property type="molecule type" value="Genomic_DNA"/>
</dbReference>
<accession>A0A9N9DXY4</accession>
<dbReference type="Proteomes" id="UP000789405">
    <property type="component" value="Unassembled WGS sequence"/>
</dbReference>
<sequence>DDEIIQTSDNNGVWSSNNDEEQFSSQINLNTINNNDYDNIFNTLNNIFDRIYNGMNDIFNGQRVTNNSYYPNALNSINPIVNSENLSNDLDAIEHDYSNDEILQPEYQAIMTTKNSKSKRSGCRWHVNMSFPKKTAVISITSLELSHNHTISPRANLYTSKYRTFPDDIVQKVRFYTVEGNLSATIQYRLLFAKFSNFTIHPRDLHNLIQKYKRIDHKENNAAKLLKHLLTKKAEKHGWEVFWKLHQETNNAAIDSQYSDTYPLYCLYHILQNLTCNLKAPLTQYIDHTEWNYTNASVQLSGVSAECFPQIDCVLEENLTEEMLLQQRHEITQSLYYYSKINLGEQLYMNTCAIEPNENYLSCPKFFSMQQIIKLCGDDVFSPEVCHTVQKRCDYGETFNLARKAVRTAVESGGDSLYCLKKSLNNWFAEEKRLSYVRDDDQENFNPSQVENLIEKQHRGQPSTK</sequence>
<organism evidence="2 3">
    <name type="scientific">Dentiscutata erythropus</name>
    <dbReference type="NCBI Taxonomy" id="1348616"/>
    <lineage>
        <taxon>Eukaryota</taxon>
        <taxon>Fungi</taxon>
        <taxon>Fungi incertae sedis</taxon>
        <taxon>Mucoromycota</taxon>
        <taxon>Glomeromycotina</taxon>
        <taxon>Glomeromycetes</taxon>
        <taxon>Diversisporales</taxon>
        <taxon>Gigasporaceae</taxon>
        <taxon>Dentiscutata</taxon>
    </lineage>
</organism>